<dbReference type="Proteomes" id="UP001218246">
    <property type="component" value="Unassembled WGS sequence"/>
</dbReference>
<sequence>MLRRLLFSLLMLLSFPFILLLAKPDIKHKLNDYFTTFLPSHTDKVLTYETDIKNELTKYNLSEFTPLLLAIMYQESKGEGLDPMQSSESAGLKRNAIQNPQQSISQGVFHFQHMYKLGQKHHVDLSTIVQSYNMGPGYIMYIAGNGTQHTQELAKAYSKMQVDNRPDLYTCGGSMANFRYPYCFGDFSYADKVQKHMTVLEKQLRSKESRTASVK</sequence>
<accession>A0ABT6H875</accession>
<evidence type="ECO:0000259" key="1">
    <source>
        <dbReference type="Pfam" id="PF13702"/>
    </source>
</evidence>
<proteinExistence type="predicted"/>
<dbReference type="PANTHER" id="PTHR34135:SF3">
    <property type="entry name" value="PNEUMOCOCCAL VACCINE ANTIGEN A"/>
    <property type="match status" value="1"/>
</dbReference>
<dbReference type="PANTHER" id="PTHR34135">
    <property type="entry name" value="LYSOZYME"/>
    <property type="match status" value="1"/>
</dbReference>
<comment type="caution">
    <text evidence="2">The sequence shown here is derived from an EMBL/GenBank/DDBJ whole genome shotgun (WGS) entry which is preliminary data.</text>
</comment>
<dbReference type="InterPro" id="IPR047194">
    <property type="entry name" value="CwlT-like_lysozyme"/>
</dbReference>
<gene>
    <name evidence="2" type="ORF">P6P90_11205</name>
</gene>
<dbReference type="EMBL" id="JARULN010000009">
    <property type="protein sequence ID" value="MDG5754536.1"/>
    <property type="molecule type" value="Genomic_DNA"/>
</dbReference>
<dbReference type="CDD" id="cd16891">
    <property type="entry name" value="CwlT-like"/>
    <property type="match status" value="1"/>
</dbReference>
<dbReference type="Pfam" id="PF13702">
    <property type="entry name" value="Lysozyme_like"/>
    <property type="match status" value="1"/>
</dbReference>
<protein>
    <submittedName>
        <fullName evidence="2">Lysozyme family protein</fullName>
    </submittedName>
</protein>
<dbReference type="InterPro" id="IPR023346">
    <property type="entry name" value="Lysozyme-like_dom_sf"/>
</dbReference>
<dbReference type="RefSeq" id="WP_124565437.1">
    <property type="nucleotide sequence ID" value="NZ_JARRRY010000008.1"/>
</dbReference>
<keyword evidence="3" id="KW-1185">Reference proteome</keyword>
<reference evidence="2 3" key="1">
    <citation type="submission" date="2023-04" db="EMBL/GenBank/DDBJ databases">
        <title>Ectobacillus antri isolated from activated sludge.</title>
        <authorList>
            <person name="Yan P."/>
            <person name="Liu X."/>
        </authorList>
    </citation>
    <scope>NUCLEOTIDE SEQUENCE [LARGE SCALE GENOMIC DNA]</scope>
    <source>
        <strain evidence="2 3">C18H</strain>
    </source>
</reference>
<dbReference type="Gene3D" id="1.10.530.10">
    <property type="match status" value="1"/>
</dbReference>
<organism evidence="2 3">
    <name type="scientific">Ectobacillus antri</name>
    <dbReference type="NCBI Taxonomy" id="2486280"/>
    <lineage>
        <taxon>Bacteria</taxon>
        <taxon>Bacillati</taxon>
        <taxon>Bacillota</taxon>
        <taxon>Bacilli</taxon>
        <taxon>Bacillales</taxon>
        <taxon>Bacillaceae</taxon>
        <taxon>Ectobacillus</taxon>
    </lineage>
</organism>
<evidence type="ECO:0000313" key="3">
    <source>
        <dbReference type="Proteomes" id="UP001218246"/>
    </source>
</evidence>
<evidence type="ECO:0000313" key="2">
    <source>
        <dbReference type="EMBL" id="MDG5754536.1"/>
    </source>
</evidence>
<name>A0ABT6H875_9BACI</name>
<feature type="domain" description="CwlT-like lysozyme" evidence="1">
    <location>
        <begin position="43"/>
        <end position="195"/>
    </location>
</feature>
<dbReference type="SUPFAM" id="SSF53955">
    <property type="entry name" value="Lysozyme-like"/>
    <property type="match status" value="1"/>
</dbReference>